<sequence length="560" mass="62274">MTLASRSCLLRMPPFQRALPVLATPATGETATVEAREDIRRRIVRDRTGGRFWAPAPAHVRPVLVCGGYGVDGNRMRSLARLLARLATVHSPQDLLLVAPGAYGPAARIARQYGVVHLHEPVDPHALLDHAREVHELGQGDIGDLAALRGQKAMRYASPDHGHPVDGMSVARRLIQDWRYHDPYTGDVTTILKVLEFQALWRRVIDANRDIGACVGMSLWKRRRIAAFFTVPPTHPPFFRQACSAVKRCASQGRAVVTWATRIPTGLIQQAQAENVPVWRVEDGFVRSVGLGSGLQVPASIFVDRRGIYYDPSEPSDLEHILATAPFDAHLRERARSLIAHLVQKGISKYGRSDRGQMQEWDARGRRVLLVPGQVSDDLSVIRGGGAVQGNLALLQTVRQHNPDAFIIYRPHPDVVAGHRNGRLGNDVVMAYADHISIEGSIVDLIWQVHEVHTLTSLAGFEALLRQRKVVTYGCPFYAGWGLTTDMGRIPAGRRQRVLSLAELVAGALILYPRYIDPLTQIPCEVETVVARFDDTRIWRPTVLMRIKNLQGHMKHMLGR</sequence>
<proteinExistence type="predicted"/>
<dbReference type="GO" id="GO:0000271">
    <property type="term" value="P:polysaccharide biosynthetic process"/>
    <property type="evidence" value="ECO:0007669"/>
    <property type="project" value="InterPro"/>
</dbReference>
<reference evidence="1 2" key="1">
    <citation type="submission" date="2015-07" db="EMBL/GenBank/DDBJ databases">
        <title>Draft Genome Sequence of Komagataeibacter intermedius Strain AF2, Isolated from Kombucha Tea.</title>
        <authorList>
            <person name="Santos R.A."/>
            <person name="Berretta A.A."/>
            <person name="Barud H.S."/>
            <person name="Ribeiro S.J."/>
            <person name="Gonzalez-Garcia L.N."/>
            <person name="Zucchi T.D."/>
            <person name="Goldman G.H."/>
            <person name="Riano-Pachon D.M."/>
        </authorList>
    </citation>
    <scope>NUCLEOTIDE SEQUENCE [LARGE SCALE GENOMIC DNA]</scope>
    <source>
        <strain evidence="1 2">AF2</strain>
    </source>
</reference>
<organism evidence="1 2">
    <name type="scientific">Komagataeibacter intermedius AF2</name>
    <dbReference type="NCBI Taxonomy" id="1458464"/>
    <lineage>
        <taxon>Bacteria</taxon>
        <taxon>Pseudomonadati</taxon>
        <taxon>Pseudomonadota</taxon>
        <taxon>Alphaproteobacteria</taxon>
        <taxon>Acetobacterales</taxon>
        <taxon>Acetobacteraceae</taxon>
        <taxon>Komagataeibacter</taxon>
    </lineage>
</organism>
<dbReference type="Proteomes" id="UP000031553">
    <property type="component" value="Unassembled WGS sequence"/>
</dbReference>
<dbReference type="RefSeq" id="WP_039732494.1">
    <property type="nucleotide sequence ID" value="NZ_JUFX02000046.1"/>
</dbReference>
<dbReference type="Pfam" id="PF05159">
    <property type="entry name" value="Capsule_synth"/>
    <property type="match status" value="2"/>
</dbReference>
<dbReference type="EMBL" id="JUFX02000046">
    <property type="protein sequence ID" value="KPH88328.1"/>
    <property type="molecule type" value="Genomic_DNA"/>
</dbReference>
<dbReference type="AlphaFoldDB" id="A0A0N1FDV6"/>
<comment type="caution">
    <text evidence="1">The sequence shown here is derived from an EMBL/GenBank/DDBJ whole genome shotgun (WGS) entry which is preliminary data.</text>
</comment>
<evidence type="ECO:0000313" key="2">
    <source>
        <dbReference type="Proteomes" id="UP000031553"/>
    </source>
</evidence>
<name>A0A0N1FDV6_9PROT</name>
<evidence type="ECO:0000313" key="1">
    <source>
        <dbReference type="EMBL" id="KPH88328.1"/>
    </source>
</evidence>
<protein>
    <submittedName>
        <fullName evidence="1">Capsular biosynthesis protein</fullName>
    </submittedName>
</protein>
<dbReference type="CDD" id="cd16439">
    <property type="entry name" value="beta_Kdo_transferase_KpsC_2"/>
    <property type="match status" value="1"/>
</dbReference>
<dbReference type="GO" id="GO:0015774">
    <property type="term" value="P:polysaccharide transport"/>
    <property type="evidence" value="ECO:0007669"/>
    <property type="project" value="InterPro"/>
</dbReference>
<dbReference type="InterPro" id="IPR007833">
    <property type="entry name" value="Capsule_polysaccharide_synth"/>
</dbReference>
<gene>
    <name evidence="1" type="ORF">GLUCOINTEAF2_0201744</name>
</gene>
<accession>A0A0N1FDV6</accession>